<protein>
    <submittedName>
        <fullName evidence="3">Uncharacterized protein</fullName>
    </submittedName>
</protein>
<feature type="transmembrane region" description="Helical" evidence="2">
    <location>
        <begin position="525"/>
        <end position="550"/>
    </location>
</feature>
<comment type="caution">
    <text evidence="3">The sequence shown here is derived from an EMBL/GenBank/DDBJ whole genome shotgun (WGS) entry which is preliminary data.</text>
</comment>
<feature type="transmembrane region" description="Helical" evidence="2">
    <location>
        <begin position="98"/>
        <end position="118"/>
    </location>
</feature>
<keyword evidence="4" id="KW-1185">Reference proteome</keyword>
<accession>A0AAD7DNS4</accession>
<dbReference type="EMBL" id="JARKIB010000653">
    <property type="protein sequence ID" value="KAJ7695561.1"/>
    <property type="molecule type" value="Genomic_DNA"/>
</dbReference>
<keyword evidence="2" id="KW-1133">Transmembrane helix</keyword>
<evidence type="ECO:0000256" key="1">
    <source>
        <dbReference type="SAM" id="MobiDB-lite"/>
    </source>
</evidence>
<evidence type="ECO:0000313" key="4">
    <source>
        <dbReference type="Proteomes" id="UP001215598"/>
    </source>
</evidence>
<evidence type="ECO:0000313" key="3">
    <source>
        <dbReference type="EMBL" id="KAJ7695561.1"/>
    </source>
</evidence>
<keyword evidence="2" id="KW-0812">Transmembrane</keyword>
<gene>
    <name evidence="3" type="ORF">B0H16DRAFT_1842898</name>
</gene>
<organism evidence="3 4">
    <name type="scientific">Mycena metata</name>
    <dbReference type="NCBI Taxonomy" id="1033252"/>
    <lineage>
        <taxon>Eukaryota</taxon>
        <taxon>Fungi</taxon>
        <taxon>Dikarya</taxon>
        <taxon>Basidiomycota</taxon>
        <taxon>Agaricomycotina</taxon>
        <taxon>Agaricomycetes</taxon>
        <taxon>Agaricomycetidae</taxon>
        <taxon>Agaricales</taxon>
        <taxon>Marasmiineae</taxon>
        <taxon>Mycenaceae</taxon>
        <taxon>Mycena</taxon>
    </lineage>
</organism>
<dbReference type="Proteomes" id="UP001215598">
    <property type="component" value="Unassembled WGS sequence"/>
</dbReference>
<reference evidence="3" key="1">
    <citation type="submission" date="2023-03" db="EMBL/GenBank/DDBJ databases">
        <title>Massive genome expansion in bonnet fungi (Mycena s.s.) driven by repeated elements and novel gene families across ecological guilds.</title>
        <authorList>
            <consortium name="Lawrence Berkeley National Laboratory"/>
            <person name="Harder C.B."/>
            <person name="Miyauchi S."/>
            <person name="Viragh M."/>
            <person name="Kuo A."/>
            <person name="Thoen E."/>
            <person name="Andreopoulos B."/>
            <person name="Lu D."/>
            <person name="Skrede I."/>
            <person name="Drula E."/>
            <person name="Henrissat B."/>
            <person name="Morin E."/>
            <person name="Kohler A."/>
            <person name="Barry K."/>
            <person name="LaButti K."/>
            <person name="Morin E."/>
            <person name="Salamov A."/>
            <person name="Lipzen A."/>
            <person name="Mereny Z."/>
            <person name="Hegedus B."/>
            <person name="Baldrian P."/>
            <person name="Stursova M."/>
            <person name="Weitz H."/>
            <person name="Taylor A."/>
            <person name="Grigoriev I.V."/>
            <person name="Nagy L.G."/>
            <person name="Martin F."/>
            <person name="Kauserud H."/>
        </authorList>
    </citation>
    <scope>NUCLEOTIDE SEQUENCE</scope>
    <source>
        <strain evidence="3">CBHHK182m</strain>
    </source>
</reference>
<feature type="region of interest" description="Disordered" evidence="1">
    <location>
        <begin position="1"/>
        <end position="24"/>
    </location>
</feature>
<proteinExistence type="predicted"/>
<keyword evidence="2" id="KW-0472">Membrane</keyword>
<dbReference type="AlphaFoldDB" id="A0AAD7DNS4"/>
<sequence>MPNSLFHSIPPNRSDAELVSTEDDNSADTLLDSATTLLRISREAPPKARLKSSTTLGLLSLVLHSALVALHLTLIGIWGASLEHGLMFSLDNQKTVSFLITSISQTFGTIYAALLVFVTQTLWMRRSLQVDRTLTAMHDHAAAWTGIGSAMLHIWHQKTVAASLTGTFTVFLYLGNILVLHISTPALFSLQTFNFTRPLLVETNGLPSYNIGALNFTSAEWVGKFENLTGYASGSLYYLPSVLGSTQNLGLNGSTLYDVLDLNSGSGNVTIHATGFNITCGYLESSPESLSSSDHVEWLDDSGQFSMPSTQPGVISTTIPIIDSQNNHSPEVNLTPPMNMTTPSVSSIQLFQCSQSLVNQTAVVDAQSRLLLSVEPDIYKATSTWLPWKGPAVNTSTGNPLIDLWGSWYASMPPSDFPRAMGNEDDFVSAADMYIIQKLNLHPANINDTPSTVMLHDLENTLGEIVAGMFWTLGNIQPTSGPVRGVYRAVNSSMLVEIGPSIPPPTFLRGNVIVTEMQTRVRLDLSIIAIVAGLTASIILALLSLPPVILNKTAQKEIPLDGTGMLHAIWLYRNSPELETELEQVEHPTNENLRQAGMVRVRWADSGGGLRRRKSFSL</sequence>
<name>A0AAD7DNS4_9AGAR</name>
<evidence type="ECO:0000256" key="2">
    <source>
        <dbReference type="SAM" id="Phobius"/>
    </source>
</evidence>
<feature type="transmembrane region" description="Helical" evidence="2">
    <location>
        <begin position="160"/>
        <end position="182"/>
    </location>
</feature>
<feature type="transmembrane region" description="Helical" evidence="2">
    <location>
        <begin position="56"/>
        <end position="78"/>
    </location>
</feature>